<proteinExistence type="predicted"/>
<evidence type="ECO:0000259" key="6">
    <source>
        <dbReference type="Pfam" id="PF07669"/>
    </source>
</evidence>
<evidence type="ECO:0000256" key="2">
    <source>
        <dbReference type="ARBA" id="ARBA00022603"/>
    </source>
</evidence>
<gene>
    <name evidence="7" type="ORF">BBK14_15060</name>
</gene>
<name>A0A1S1QNH6_9ACTN</name>
<dbReference type="PANTHER" id="PTHR33841:SF1">
    <property type="entry name" value="DNA METHYLTRANSFERASE A"/>
    <property type="match status" value="1"/>
</dbReference>
<keyword evidence="7" id="KW-0540">Nuclease</keyword>
<keyword evidence="8" id="KW-1185">Reference proteome</keyword>
<dbReference type="Gene3D" id="3.40.50.150">
    <property type="entry name" value="Vaccinia Virus protein VP39"/>
    <property type="match status" value="2"/>
</dbReference>
<dbReference type="GO" id="GO:0032259">
    <property type="term" value="P:methylation"/>
    <property type="evidence" value="ECO:0007669"/>
    <property type="project" value="UniProtKB-KW"/>
</dbReference>
<dbReference type="EMBL" id="MAXA01000125">
    <property type="protein sequence ID" value="OHV35540.1"/>
    <property type="molecule type" value="Genomic_DNA"/>
</dbReference>
<evidence type="ECO:0000256" key="1">
    <source>
        <dbReference type="ARBA" id="ARBA00011900"/>
    </source>
</evidence>
<dbReference type="GO" id="GO:0009007">
    <property type="term" value="F:site-specific DNA-methyltransferase (adenine-specific) activity"/>
    <property type="evidence" value="ECO:0007669"/>
    <property type="project" value="UniProtKB-EC"/>
</dbReference>
<keyword evidence="3" id="KW-0808">Transferase</keyword>
<organism evidence="7 8">
    <name type="scientific">Parafrankia soli</name>
    <dbReference type="NCBI Taxonomy" id="2599596"/>
    <lineage>
        <taxon>Bacteria</taxon>
        <taxon>Bacillati</taxon>
        <taxon>Actinomycetota</taxon>
        <taxon>Actinomycetes</taxon>
        <taxon>Frankiales</taxon>
        <taxon>Frankiaceae</taxon>
        <taxon>Parafrankia</taxon>
    </lineage>
</organism>
<reference evidence="8" key="1">
    <citation type="submission" date="2016-07" db="EMBL/GenBank/DDBJ databases">
        <title>Frankia sp. NRRL B-16219 Genome sequencing.</title>
        <authorList>
            <person name="Ghodhbane-Gtari F."/>
            <person name="Swanson E."/>
            <person name="Gueddou A."/>
            <person name="Louati M."/>
            <person name="Nouioui I."/>
            <person name="Hezbri K."/>
            <person name="Abebe-Akele F."/>
            <person name="Simpson S."/>
            <person name="Morris K."/>
            <person name="Thomas K."/>
            <person name="Gtari M."/>
            <person name="Tisa L.S."/>
        </authorList>
    </citation>
    <scope>NUCLEOTIDE SEQUENCE [LARGE SCALE GENOMIC DNA]</scope>
    <source>
        <strain evidence="8">NRRL B-16219</strain>
    </source>
</reference>
<feature type="domain" description="Type II methyltransferase M.TaqI-like" evidence="6">
    <location>
        <begin position="630"/>
        <end position="961"/>
    </location>
</feature>
<dbReference type="EC" id="2.1.1.72" evidence="1"/>
<sequence>MPSFDAVVNGESWISEHYLTSEARTGSFLAEVLALRVRWKADEDDGHPTARSALRDAATPLARLFGGLGEQPADEDVREVHRAIRRALRLDREPTSWVSDRSGDEVRLPAAIVHPSPTGTALLILEATPAGAVEDILTTPDAAGPRVGQLLDPAVVDGKPQAAVAKVVSSVFLTDDAPPFVLVQAGRWVLLAERSRWPEGRWLAVDLGVVVDRRDVRAAGELEHVAAMVGPDLLLPGEDGVAPWLGLLEKSVQHTVGVSADLREGVRLSVEIIANEVVARRRAAGLDVLDVANLGRDLTRQSLRFLYRILFLLYAEASPQLEVLPVQAPEYQAGYGLDRLRDLILTDLSSDRARRGRHLYESLHRLFVLVDKGHTSGTETGTGADSDAGPAVPAGDGLVFQPLRSDLFAADATALIDEVGLGNEALQRVLRHLLLTKVKKGSDRGFISYGELGINQLGAVYEGLMSWSGIIADTDLYEVAKGSDPSGGTWLLPAERVNEVPADSFVLDRDENTGEPKPRLHPRGSFVYRLAGRERQQSASYYTPEVLTRSVVHHAIEELLDQDGTRTRAADILAMTICEPALGSGAFAIEAVRQLAAAYLSRAQDERGERIPAEQYPAELQRVKAYLALHQVYGVDLNATAVELAEVSLWLDTMQAGLAAPWFGLHLRRGNSLIGARRAVYAPALLKKKEWLTTVPTDVGLHDPALPAGAVPPVGTGIHHFLLPAAGWGAVVDTAEAKAYAPEARERLRAWRAGVLRTPGKEQQNRLARLAQRVEVLWELSRRRLEIAEAGIRRATQVWGMDGSAEPPGEPVTREQVEAVLNDPNSAYRRLRRAMDAWCALWSWPLTTEVPPPDMDAWLTGLEALLGKATKPGRQEKNGQSSFADDLSWAGLDDAEELDLTFAAATPVNEALGDIPWLQVAAEISDRQGFFHWELDFPQVFTRGGFDLQVGNPPWVRPDWDEAEILAEYDPWWALTPSAPEREKKERRKHTSHLPDAETWYFDQRTDQAGLSSHLSSPTDRSILTGLRTDLYRCFMERTWRSASPNGIVSLIHPESHLTELRAANFRRETYHRLRRHWHYRNEHKLFSEINDTRSFGVHVYGPYRSEVSYNQAAWLYDPSTIDRSLLHDGSGPEPGIKDQSHNWDTRPHARRILHVNRKTLQEWAALLEDPGTPHDQARTMFPVNTSSAAVFAKISNAPRIAGLSLSSTPGWNETTDRRRGWFERQPGVPSSWNDVIIQGPHLTVGTPLFQQPNQTSKHQQDYQALDLEKIEETFIPRTTYQRAKPFSEYCAAYPHWKGHPSSDYYRLAWREMADPATVRTLQPALIPPGPMHVHAVNSISTPDLTNLVVATGTASSLVADFLIKNGSSSHIPLSTMTRLPHVREHVLEADLLLRTLRLNCLIRPYAPLWEELWLPAWREAQWVRGVGVPYQDRAEIGEVAAEWEFGTPLRRAADRRQALVEIDAIVAVMLGLTADELVTVYRTQFPVLQDYERKARYDSFGRQLPADLAKQLDKATAAGERVHTLNGPDRTYVGPFSGVNRETDLRIAHEHFSRLTAEREAEKKQGQAQEQLPG</sequence>
<dbReference type="GO" id="GO:0004519">
    <property type="term" value="F:endonuclease activity"/>
    <property type="evidence" value="ECO:0007669"/>
    <property type="project" value="UniProtKB-KW"/>
</dbReference>
<keyword evidence="2" id="KW-0489">Methyltransferase</keyword>
<dbReference type="RefSeq" id="WP_071062128.1">
    <property type="nucleotide sequence ID" value="NZ_MAXA01000125.1"/>
</dbReference>
<dbReference type="OrthoDB" id="3201864at2"/>
<comment type="caution">
    <text evidence="7">The sequence shown here is derived from an EMBL/GenBank/DDBJ whole genome shotgun (WGS) entry which is preliminary data.</text>
</comment>
<evidence type="ECO:0000313" key="8">
    <source>
        <dbReference type="Proteomes" id="UP000179769"/>
    </source>
</evidence>
<comment type="catalytic activity">
    <reaction evidence="5">
        <text>a 2'-deoxyadenosine in DNA + S-adenosyl-L-methionine = an N(6)-methyl-2'-deoxyadenosine in DNA + S-adenosyl-L-homocysteine + H(+)</text>
        <dbReference type="Rhea" id="RHEA:15197"/>
        <dbReference type="Rhea" id="RHEA-COMP:12418"/>
        <dbReference type="Rhea" id="RHEA-COMP:12419"/>
        <dbReference type="ChEBI" id="CHEBI:15378"/>
        <dbReference type="ChEBI" id="CHEBI:57856"/>
        <dbReference type="ChEBI" id="CHEBI:59789"/>
        <dbReference type="ChEBI" id="CHEBI:90615"/>
        <dbReference type="ChEBI" id="CHEBI:90616"/>
        <dbReference type="EC" id="2.1.1.72"/>
    </reaction>
</comment>
<protein>
    <recommendedName>
        <fullName evidence="1">site-specific DNA-methyltransferase (adenine-specific)</fullName>
        <ecNumber evidence="1">2.1.1.72</ecNumber>
    </recommendedName>
</protein>
<dbReference type="SUPFAM" id="SSF53335">
    <property type="entry name" value="S-adenosyl-L-methionine-dependent methyltransferases"/>
    <property type="match status" value="1"/>
</dbReference>
<accession>A0A1S1QNH6</accession>
<keyword evidence="7" id="KW-0378">Hydrolase</keyword>
<evidence type="ECO:0000256" key="4">
    <source>
        <dbReference type="ARBA" id="ARBA00022691"/>
    </source>
</evidence>
<dbReference type="InterPro" id="IPR029063">
    <property type="entry name" value="SAM-dependent_MTases_sf"/>
</dbReference>
<dbReference type="InterPro" id="IPR011639">
    <property type="entry name" value="MethylTrfase_TaqI-like_dom"/>
</dbReference>
<dbReference type="Proteomes" id="UP000179769">
    <property type="component" value="Unassembled WGS sequence"/>
</dbReference>
<dbReference type="Pfam" id="PF07669">
    <property type="entry name" value="Eco57I"/>
    <property type="match status" value="1"/>
</dbReference>
<evidence type="ECO:0000256" key="3">
    <source>
        <dbReference type="ARBA" id="ARBA00022679"/>
    </source>
</evidence>
<keyword evidence="4" id="KW-0949">S-adenosyl-L-methionine</keyword>
<dbReference type="REBASE" id="230351">
    <property type="entry name" value="Fsp16219ORF15060P"/>
</dbReference>
<dbReference type="InterPro" id="IPR050953">
    <property type="entry name" value="N4_N6_ade-DNA_methylase"/>
</dbReference>
<dbReference type="PANTHER" id="PTHR33841">
    <property type="entry name" value="DNA METHYLTRANSFERASE YEEA-RELATED"/>
    <property type="match status" value="1"/>
</dbReference>
<dbReference type="GO" id="GO:0006304">
    <property type="term" value="P:DNA modification"/>
    <property type="evidence" value="ECO:0007669"/>
    <property type="project" value="InterPro"/>
</dbReference>
<evidence type="ECO:0000313" key="7">
    <source>
        <dbReference type="EMBL" id="OHV35540.1"/>
    </source>
</evidence>
<evidence type="ECO:0000256" key="5">
    <source>
        <dbReference type="ARBA" id="ARBA00047942"/>
    </source>
</evidence>
<keyword evidence="7" id="KW-0255">Endonuclease</keyword>